<feature type="domain" description="Non-reducing end beta-L-arabinofuranosidase-like GH127 catalytic" evidence="1">
    <location>
        <begin position="29"/>
        <end position="290"/>
    </location>
</feature>
<comment type="caution">
    <text evidence="3">The sequence shown here is derived from an EMBL/GenBank/DDBJ whole genome shotgun (WGS) entry which is preliminary data.</text>
</comment>
<name>A0A316IEB2_9PSEU</name>
<dbReference type="RefSeq" id="WP_109638192.1">
    <property type="nucleotide sequence ID" value="NZ_QGHB01000006.1"/>
</dbReference>
<evidence type="ECO:0008006" key="5">
    <source>
        <dbReference type="Google" id="ProtNLM"/>
    </source>
</evidence>
<protein>
    <recommendedName>
        <fullName evidence="5">Glycosyl hydrolase</fullName>
    </recommendedName>
</protein>
<evidence type="ECO:0000313" key="3">
    <source>
        <dbReference type="EMBL" id="PWK85600.1"/>
    </source>
</evidence>
<sequence>MSEAAIVHAPTATARRDLGVSADAFPLGAVQLLPGPFQDNTSRTHARLRFIDPDRLLHTFRRNVGLPSEVVPCGGWEAPAGELRGHSTGHVLTALAQAFATTGDLAFSVRAHYLVEQLALCQDRARIAGYSTGYLSAFPEGFIGRVEAREPVRAPYYTLHKIMAGLLDVHLLVGGTRALTVLTRMAAWLGWRIGRLSPTHRQDVLATEFGGMNEVLANLYQVTGDPAHLTTARYFDHAEVFDPLARGGDELDGHHAHTQIPKALGAIRVYHATGETRYRDIAANLWEIVAELPGDTCQCDTYNLLKLTRQLFRTDPGHTRYFDHYEKALHHLLGGIRTYSNGYDDFTCCHGTGIETSTKYGDSIYFHAGNVLYVNLFVPSVLHWAGRGVWVRQDTTFPESAGTRLTITGSGWIDLRVRIPSRAAGAVLRVNGVAEKPVIPGTYARVDRHWVSGDVVDLSPETLHDEQLE</sequence>
<organism evidence="3 4">
    <name type="scientific">Lentzea atacamensis</name>
    <dbReference type="NCBI Taxonomy" id="531938"/>
    <lineage>
        <taxon>Bacteria</taxon>
        <taxon>Bacillati</taxon>
        <taxon>Actinomycetota</taxon>
        <taxon>Actinomycetes</taxon>
        <taxon>Pseudonocardiales</taxon>
        <taxon>Pseudonocardiaceae</taxon>
        <taxon>Lentzea</taxon>
    </lineage>
</organism>
<dbReference type="Pfam" id="PF07944">
    <property type="entry name" value="Beta-AFase-like_GH127_cat"/>
    <property type="match status" value="1"/>
</dbReference>
<dbReference type="SUPFAM" id="SSF48208">
    <property type="entry name" value="Six-hairpin glycosidases"/>
    <property type="match status" value="1"/>
</dbReference>
<dbReference type="InterPro" id="IPR049046">
    <property type="entry name" value="Beta-AFase-like_GH127_middle"/>
</dbReference>
<dbReference type="EMBL" id="QGHB01000006">
    <property type="protein sequence ID" value="PWK85600.1"/>
    <property type="molecule type" value="Genomic_DNA"/>
</dbReference>
<dbReference type="GO" id="GO:0005975">
    <property type="term" value="P:carbohydrate metabolic process"/>
    <property type="evidence" value="ECO:0007669"/>
    <property type="project" value="InterPro"/>
</dbReference>
<evidence type="ECO:0000259" key="2">
    <source>
        <dbReference type="Pfam" id="PF20736"/>
    </source>
</evidence>
<evidence type="ECO:0000259" key="1">
    <source>
        <dbReference type="Pfam" id="PF07944"/>
    </source>
</evidence>
<proteinExistence type="predicted"/>
<reference evidence="3 4" key="1">
    <citation type="submission" date="2018-05" db="EMBL/GenBank/DDBJ databases">
        <title>Genomic Encyclopedia of Type Strains, Phase IV (KMG-IV): sequencing the most valuable type-strain genomes for metagenomic binning, comparative biology and taxonomic classification.</title>
        <authorList>
            <person name="Goeker M."/>
        </authorList>
    </citation>
    <scope>NUCLEOTIDE SEQUENCE [LARGE SCALE GENOMIC DNA]</scope>
    <source>
        <strain evidence="3 4">DSM 45480</strain>
    </source>
</reference>
<dbReference type="Pfam" id="PF20736">
    <property type="entry name" value="Glyco_hydro127M"/>
    <property type="match status" value="1"/>
</dbReference>
<dbReference type="InterPro" id="IPR012878">
    <property type="entry name" value="Beta-AFase-like_GH127_cat"/>
</dbReference>
<dbReference type="AlphaFoldDB" id="A0A316IEB2"/>
<accession>A0A316IEB2</accession>
<dbReference type="PANTHER" id="PTHR31151:SF0">
    <property type="entry name" value="PROLINE-TRNA LIGASE (DUF1680)"/>
    <property type="match status" value="1"/>
</dbReference>
<gene>
    <name evidence="3" type="ORF">C8D88_106228</name>
</gene>
<dbReference type="PANTHER" id="PTHR31151">
    <property type="entry name" value="PROLINE-TRNA LIGASE (DUF1680)"/>
    <property type="match status" value="1"/>
</dbReference>
<feature type="domain" description="Non-reducing end beta-L-arabinofuranosidase-like GH127 middle" evidence="2">
    <location>
        <begin position="372"/>
        <end position="459"/>
    </location>
</feature>
<dbReference type="Proteomes" id="UP000246005">
    <property type="component" value="Unassembled WGS sequence"/>
</dbReference>
<evidence type="ECO:0000313" key="4">
    <source>
        <dbReference type="Proteomes" id="UP000246005"/>
    </source>
</evidence>
<dbReference type="InterPro" id="IPR008928">
    <property type="entry name" value="6-hairpin_glycosidase_sf"/>
</dbReference>